<sequence>MPSHKVDQQFDMRQAKEIGDRVKIVLGNESVTDFSRRVGISRQWLHDILGGRTPRKASIATLSSISDITGFNLEWLVTGRGMPNEGWRAKTTLVSRLAPKIGIRKKIILERVQDELVLVPMSLLDGLENKTDLGVLTRETVDLGGLIGPSDQVLVDLQDQKLIDGGLFIAQVENRLLACRSTKAHSVWLVSSTENLAVDSLIAEYRIIGRIRLVWKRV</sequence>
<accession>A0A380W6Z0</accession>
<reference evidence="1 2" key="1">
    <citation type="submission" date="2018-06" db="EMBL/GenBank/DDBJ databases">
        <authorList>
            <consortium name="Pathogen Informatics"/>
            <person name="Doyle S."/>
        </authorList>
    </citation>
    <scope>NUCLEOTIDE SEQUENCE [LARGE SCALE GENOMIC DNA]</scope>
    <source>
        <strain evidence="1 2">NCTC12722</strain>
    </source>
</reference>
<name>A0A380W6Z0_AFIFE</name>
<protein>
    <recommendedName>
        <fullName evidence="3">HTH cro/C1-type domain-containing protein</fullName>
    </recommendedName>
</protein>
<dbReference type="AlphaFoldDB" id="A0A380W6Z0"/>
<dbReference type="CDD" id="cd00093">
    <property type="entry name" value="HTH_XRE"/>
    <property type="match status" value="1"/>
</dbReference>
<evidence type="ECO:0000313" key="2">
    <source>
        <dbReference type="Proteomes" id="UP000254343"/>
    </source>
</evidence>
<gene>
    <name evidence="1" type="ORF">NCTC12722_01104</name>
</gene>
<dbReference type="Proteomes" id="UP000254343">
    <property type="component" value="Unassembled WGS sequence"/>
</dbReference>
<dbReference type="OrthoDB" id="528805at2"/>
<evidence type="ECO:0008006" key="3">
    <source>
        <dbReference type="Google" id="ProtNLM"/>
    </source>
</evidence>
<dbReference type="GO" id="GO:0003677">
    <property type="term" value="F:DNA binding"/>
    <property type="evidence" value="ECO:0007669"/>
    <property type="project" value="InterPro"/>
</dbReference>
<evidence type="ECO:0000313" key="1">
    <source>
        <dbReference type="EMBL" id="SUU83925.1"/>
    </source>
</evidence>
<dbReference type="Gene3D" id="1.10.260.40">
    <property type="entry name" value="lambda repressor-like DNA-binding domains"/>
    <property type="match status" value="1"/>
</dbReference>
<organism evidence="1 2">
    <name type="scientific">Afipia felis</name>
    <name type="common">Cat scratch disease bacillus</name>
    <dbReference type="NCBI Taxonomy" id="1035"/>
    <lineage>
        <taxon>Bacteria</taxon>
        <taxon>Pseudomonadati</taxon>
        <taxon>Pseudomonadota</taxon>
        <taxon>Alphaproteobacteria</taxon>
        <taxon>Hyphomicrobiales</taxon>
        <taxon>Nitrobacteraceae</taxon>
        <taxon>Afipia</taxon>
    </lineage>
</organism>
<dbReference type="InterPro" id="IPR010982">
    <property type="entry name" value="Lambda_DNA-bd_dom_sf"/>
</dbReference>
<dbReference type="EMBL" id="UIGB01000001">
    <property type="protein sequence ID" value="SUU83925.1"/>
    <property type="molecule type" value="Genomic_DNA"/>
</dbReference>
<proteinExistence type="predicted"/>
<dbReference type="SUPFAM" id="SSF47413">
    <property type="entry name" value="lambda repressor-like DNA-binding domains"/>
    <property type="match status" value="1"/>
</dbReference>
<dbReference type="RefSeq" id="WP_002718704.1">
    <property type="nucleotide sequence ID" value="NZ_UFSI01000001.1"/>
</dbReference>
<dbReference type="InterPro" id="IPR001387">
    <property type="entry name" value="Cro/C1-type_HTH"/>
</dbReference>